<feature type="compositionally biased region" description="Basic and acidic residues" evidence="1">
    <location>
        <begin position="68"/>
        <end position="84"/>
    </location>
</feature>
<keyword evidence="2" id="KW-0812">Transmembrane</keyword>
<keyword evidence="2" id="KW-1133">Transmembrane helix</keyword>
<dbReference type="PANTHER" id="PTHR36854:SF1">
    <property type="entry name" value="TRANSMEMBRANE PROTEIN"/>
    <property type="match status" value="1"/>
</dbReference>
<dbReference type="EMBL" id="JAACFV010000049">
    <property type="protein sequence ID" value="KAF7508778.1"/>
    <property type="molecule type" value="Genomic_DNA"/>
</dbReference>
<keyword evidence="3" id="KW-0732">Signal</keyword>
<dbReference type="OrthoDB" id="2142503at2759"/>
<keyword evidence="2" id="KW-0472">Membrane</keyword>
<organism evidence="4 5">
    <name type="scientific">Endocarpon pusillum</name>
    <dbReference type="NCBI Taxonomy" id="364733"/>
    <lineage>
        <taxon>Eukaryota</taxon>
        <taxon>Fungi</taxon>
        <taxon>Dikarya</taxon>
        <taxon>Ascomycota</taxon>
        <taxon>Pezizomycotina</taxon>
        <taxon>Eurotiomycetes</taxon>
        <taxon>Chaetothyriomycetidae</taxon>
        <taxon>Verrucariales</taxon>
        <taxon>Verrucariaceae</taxon>
        <taxon>Endocarpon</taxon>
    </lineage>
</organism>
<keyword evidence="5" id="KW-1185">Reference proteome</keyword>
<feature type="chain" id="PRO_5034089860" description="AN1-type domain-containing protein" evidence="3">
    <location>
        <begin position="22"/>
        <end position="184"/>
    </location>
</feature>
<dbReference type="PANTHER" id="PTHR36854">
    <property type="entry name" value="CHROMOSOME 9, WHOLE GENOME SHOTGUN SEQUENCE"/>
    <property type="match status" value="1"/>
</dbReference>
<evidence type="ECO:0000313" key="5">
    <source>
        <dbReference type="Proteomes" id="UP000606974"/>
    </source>
</evidence>
<evidence type="ECO:0000256" key="1">
    <source>
        <dbReference type="SAM" id="MobiDB-lite"/>
    </source>
</evidence>
<evidence type="ECO:0000256" key="3">
    <source>
        <dbReference type="SAM" id="SignalP"/>
    </source>
</evidence>
<evidence type="ECO:0000256" key="2">
    <source>
        <dbReference type="SAM" id="Phobius"/>
    </source>
</evidence>
<accession>A0A8H7AGV6</accession>
<proteinExistence type="predicted"/>
<feature type="transmembrane region" description="Helical" evidence="2">
    <location>
        <begin position="132"/>
        <end position="153"/>
    </location>
</feature>
<dbReference type="AlphaFoldDB" id="A0A8H7AGV6"/>
<evidence type="ECO:0000313" key="4">
    <source>
        <dbReference type="EMBL" id="KAF7508778.1"/>
    </source>
</evidence>
<dbReference type="Proteomes" id="UP000606974">
    <property type="component" value="Unassembled WGS sequence"/>
</dbReference>
<feature type="compositionally biased region" description="Low complexity" evidence="1">
    <location>
        <begin position="44"/>
        <end position="64"/>
    </location>
</feature>
<comment type="caution">
    <text evidence="4">The sequence shown here is derived from an EMBL/GenBank/DDBJ whole genome shotgun (WGS) entry which is preliminary data.</text>
</comment>
<feature type="signal peptide" evidence="3">
    <location>
        <begin position="1"/>
        <end position="21"/>
    </location>
</feature>
<reference evidence="4" key="1">
    <citation type="submission" date="2020-02" db="EMBL/GenBank/DDBJ databases">
        <authorList>
            <person name="Palmer J.M."/>
        </authorList>
    </citation>
    <scope>NUCLEOTIDE SEQUENCE</scope>
    <source>
        <strain evidence="4">EPUS1.4</strain>
        <tissue evidence="4">Thallus</tissue>
    </source>
</reference>
<feature type="region of interest" description="Disordered" evidence="1">
    <location>
        <begin position="44"/>
        <end position="84"/>
    </location>
</feature>
<name>A0A8H7AGV6_9EURO</name>
<gene>
    <name evidence="4" type="ORF">GJ744_008655</name>
</gene>
<evidence type="ECO:0008006" key="6">
    <source>
        <dbReference type="Google" id="ProtNLM"/>
    </source>
</evidence>
<sequence>MRRLILKLNFILSLCVSTSLCASSATSFCKCTCKGNSTIIALNPQSSSSSSSSFSPNEPPSLSSRNPTQEREVEILNGRDEEETRKTHRASTCNDCNRKFCLDYKLPGCKGVREEEVFTTCFQRDSLKDETVVFVFIFATAGLLLWAFVKLYVQKWLVTAQERRSYIPLSGEEGTGSAPDRMTG</sequence>
<protein>
    <recommendedName>
        <fullName evidence="6">AN1-type domain-containing protein</fullName>
    </recommendedName>
</protein>